<keyword evidence="3" id="KW-1185">Reference proteome</keyword>
<dbReference type="Proteomes" id="UP000299102">
    <property type="component" value="Unassembled WGS sequence"/>
</dbReference>
<name>A0A4C1X3C2_EUMVA</name>
<dbReference type="EMBL" id="BGZK01000700">
    <property type="protein sequence ID" value="GBP56735.1"/>
    <property type="molecule type" value="Genomic_DNA"/>
</dbReference>
<organism evidence="2 3">
    <name type="scientific">Eumeta variegata</name>
    <name type="common">Bagworm moth</name>
    <name type="synonym">Eumeta japonica</name>
    <dbReference type="NCBI Taxonomy" id="151549"/>
    <lineage>
        <taxon>Eukaryota</taxon>
        <taxon>Metazoa</taxon>
        <taxon>Ecdysozoa</taxon>
        <taxon>Arthropoda</taxon>
        <taxon>Hexapoda</taxon>
        <taxon>Insecta</taxon>
        <taxon>Pterygota</taxon>
        <taxon>Neoptera</taxon>
        <taxon>Endopterygota</taxon>
        <taxon>Lepidoptera</taxon>
        <taxon>Glossata</taxon>
        <taxon>Ditrysia</taxon>
        <taxon>Tineoidea</taxon>
        <taxon>Psychidae</taxon>
        <taxon>Oiketicinae</taxon>
        <taxon>Eumeta</taxon>
    </lineage>
</organism>
<evidence type="ECO:0000256" key="1">
    <source>
        <dbReference type="SAM" id="MobiDB-lite"/>
    </source>
</evidence>
<protein>
    <submittedName>
        <fullName evidence="2">Uncharacterized protein</fullName>
    </submittedName>
</protein>
<reference evidence="2 3" key="1">
    <citation type="journal article" date="2019" name="Commun. Biol.">
        <title>The bagworm genome reveals a unique fibroin gene that provides high tensile strength.</title>
        <authorList>
            <person name="Kono N."/>
            <person name="Nakamura H."/>
            <person name="Ohtoshi R."/>
            <person name="Tomita M."/>
            <person name="Numata K."/>
            <person name="Arakawa K."/>
        </authorList>
    </citation>
    <scope>NUCLEOTIDE SEQUENCE [LARGE SCALE GENOMIC DNA]</scope>
</reference>
<feature type="region of interest" description="Disordered" evidence="1">
    <location>
        <begin position="137"/>
        <end position="169"/>
    </location>
</feature>
<gene>
    <name evidence="2" type="ORF">EVAR_36989_1</name>
</gene>
<sequence length="169" mass="19092">MEFTRMLASVLRMTSQNSALKANTNTYAARRAYADAASCRADGRLLTSGPRRRRIELMPLSRTSTLGLPLKLQLQFVFLLEERITYAYLERGQTYSTARCLCTSPVPPYPDKNIFSTQMGLLFVYLFATDRKTVERQGAIPPQPEGRQNGDVTLEFTRESTPDPLLSFV</sequence>
<evidence type="ECO:0000313" key="2">
    <source>
        <dbReference type="EMBL" id="GBP56735.1"/>
    </source>
</evidence>
<proteinExistence type="predicted"/>
<evidence type="ECO:0000313" key="3">
    <source>
        <dbReference type="Proteomes" id="UP000299102"/>
    </source>
</evidence>
<comment type="caution">
    <text evidence="2">The sequence shown here is derived from an EMBL/GenBank/DDBJ whole genome shotgun (WGS) entry which is preliminary data.</text>
</comment>
<dbReference type="AlphaFoldDB" id="A0A4C1X3C2"/>
<accession>A0A4C1X3C2</accession>